<evidence type="ECO:0000256" key="3">
    <source>
        <dbReference type="ARBA" id="ARBA00013093"/>
    </source>
</evidence>
<protein>
    <recommendedName>
        <fullName evidence="3">fructose-bisphosphatase</fullName>
        <ecNumber evidence="3">3.1.3.11</ecNumber>
    </recommendedName>
</protein>
<dbReference type="PRINTS" id="PR00115">
    <property type="entry name" value="F16BPHPHTASE"/>
</dbReference>
<evidence type="ECO:0000313" key="10">
    <source>
        <dbReference type="Proteomes" id="UP000887458"/>
    </source>
</evidence>
<evidence type="ECO:0000313" key="9">
    <source>
        <dbReference type="EMBL" id="KAH9413716.1"/>
    </source>
</evidence>
<accession>A0ABQ8ITU0</accession>
<dbReference type="Proteomes" id="UP000887458">
    <property type="component" value="Unassembled WGS sequence"/>
</dbReference>
<evidence type="ECO:0000256" key="4">
    <source>
        <dbReference type="ARBA" id="ARBA00022723"/>
    </source>
</evidence>
<keyword evidence="7" id="KW-0378">Hydrolase</keyword>
<evidence type="ECO:0000256" key="2">
    <source>
        <dbReference type="ARBA" id="ARBA00011881"/>
    </source>
</evidence>
<organism evidence="9 10">
    <name type="scientific">Dermatophagoides pteronyssinus</name>
    <name type="common">European house dust mite</name>
    <dbReference type="NCBI Taxonomy" id="6956"/>
    <lineage>
        <taxon>Eukaryota</taxon>
        <taxon>Metazoa</taxon>
        <taxon>Ecdysozoa</taxon>
        <taxon>Arthropoda</taxon>
        <taxon>Chelicerata</taxon>
        <taxon>Arachnida</taxon>
        <taxon>Acari</taxon>
        <taxon>Acariformes</taxon>
        <taxon>Sarcoptiformes</taxon>
        <taxon>Astigmata</taxon>
        <taxon>Psoroptidia</taxon>
        <taxon>Analgoidea</taxon>
        <taxon>Pyroglyphidae</taxon>
        <taxon>Dermatophagoidinae</taxon>
        <taxon>Dermatophagoides</taxon>
    </lineage>
</organism>
<keyword evidence="10" id="KW-1185">Reference proteome</keyword>
<comment type="caution">
    <text evidence="9">The sequence shown here is derived from an EMBL/GenBank/DDBJ whole genome shotgun (WGS) entry which is preliminary data.</text>
</comment>
<dbReference type="InterPro" id="IPR000146">
    <property type="entry name" value="FBPase_class-1"/>
</dbReference>
<feature type="non-terminal residue" evidence="9">
    <location>
        <position position="141"/>
    </location>
</feature>
<gene>
    <name evidence="9" type="primary">FBP1</name>
    <name evidence="9" type="ORF">DERP_012049</name>
</gene>
<dbReference type="InterPro" id="IPR028343">
    <property type="entry name" value="FBPtase"/>
</dbReference>
<dbReference type="EC" id="3.1.3.11" evidence="3"/>
<dbReference type="SUPFAM" id="SSF56655">
    <property type="entry name" value="Carbohydrate phosphatase"/>
    <property type="match status" value="1"/>
</dbReference>
<evidence type="ECO:0000256" key="1">
    <source>
        <dbReference type="ARBA" id="ARBA00001273"/>
    </source>
</evidence>
<dbReference type="Pfam" id="PF00316">
    <property type="entry name" value="FBPase"/>
    <property type="match status" value="1"/>
</dbReference>
<name>A0ABQ8ITU0_DERPT</name>
<evidence type="ECO:0000256" key="7">
    <source>
        <dbReference type="RuleBase" id="RU000508"/>
    </source>
</evidence>
<dbReference type="PANTHER" id="PTHR11556:SF1">
    <property type="entry name" value="FRUCTOSE-BISPHOSPHATASE"/>
    <property type="match status" value="1"/>
</dbReference>
<dbReference type="PANTHER" id="PTHR11556">
    <property type="entry name" value="FRUCTOSE-1,6-BISPHOSPHATASE-RELATED"/>
    <property type="match status" value="1"/>
</dbReference>
<keyword evidence="7" id="KW-0119">Carbohydrate metabolism</keyword>
<comment type="pathway">
    <text evidence="6">Carbohydrate biosynthesis.</text>
</comment>
<evidence type="ECO:0000259" key="8">
    <source>
        <dbReference type="Pfam" id="PF00316"/>
    </source>
</evidence>
<dbReference type="Gene3D" id="3.30.540.10">
    <property type="entry name" value="Fructose-1,6-Bisphosphatase, subunit A, domain 1"/>
    <property type="match status" value="1"/>
</dbReference>
<dbReference type="InterPro" id="IPR033391">
    <property type="entry name" value="FBPase_N"/>
</dbReference>
<keyword evidence="4" id="KW-0479">Metal-binding</keyword>
<comment type="catalytic activity">
    <reaction evidence="1">
        <text>beta-D-fructose 1,6-bisphosphate + H2O = beta-D-fructose 6-phosphate + phosphate</text>
        <dbReference type="Rhea" id="RHEA:11064"/>
        <dbReference type="ChEBI" id="CHEBI:15377"/>
        <dbReference type="ChEBI" id="CHEBI:32966"/>
        <dbReference type="ChEBI" id="CHEBI:43474"/>
        <dbReference type="ChEBI" id="CHEBI:57634"/>
        <dbReference type="EC" id="3.1.3.11"/>
    </reaction>
</comment>
<feature type="domain" description="Fructose-1-6-bisphosphatase class I N-terminal" evidence="8">
    <location>
        <begin position="10"/>
        <end position="141"/>
    </location>
</feature>
<comment type="subunit">
    <text evidence="2">Homotetramer.</text>
</comment>
<evidence type="ECO:0000256" key="6">
    <source>
        <dbReference type="ARBA" id="ARBA00024331"/>
    </source>
</evidence>
<dbReference type="EMBL" id="NJHN03000119">
    <property type="protein sequence ID" value="KAH9413716.1"/>
    <property type="molecule type" value="Genomic_DNA"/>
</dbReference>
<proteinExistence type="inferred from homology"/>
<sequence>MAQAIDTNCMTLTRYVITEQRSRKDATGELTTLLNALQTAIKAVSSAVRKAGIARLYGVSGSTNVQGEEVKKLDILANDLFINMLKSSYTTCLLVSEENETIIEVETERQGKYIVCFDPLDGSSNIDCLVSIGSIFAIYKK</sequence>
<reference evidence="9 10" key="1">
    <citation type="journal article" date="2018" name="J. Allergy Clin. Immunol.">
        <title>High-quality assembly of Dermatophagoides pteronyssinus genome and transcriptome reveals a wide range of novel allergens.</title>
        <authorList>
            <person name="Liu X.Y."/>
            <person name="Yang K.Y."/>
            <person name="Wang M.Q."/>
            <person name="Kwok J.S."/>
            <person name="Zeng X."/>
            <person name="Yang Z."/>
            <person name="Xiao X.J."/>
            <person name="Lau C.P."/>
            <person name="Li Y."/>
            <person name="Huang Z.M."/>
            <person name="Ba J.G."/>
            <person name="Yim A.K."/>
            <person name="Ouyang C.Y."/>
            <person name="Ngai S.M."/>
            <person name="Chan T.F."/>
            <person name="Leung E.L."/>
            <person name="Liu L."/>
            <person name="Liu Z.G."/>
            <person name="Tsui S.K."/>
        </authorList>
    </citation>
    <scope>NUCLEOTIDE SEQUENCE [LARGE SCALE GENOMIC DNA]</scope>
    <source>
        <strain evidence="9">Derp</strain>
    </source>
</reference>
<reference evidence="9 10" key="2">
    <citation type="journal article" date="2022" name="Mol. Biol. Evol.">
        <title>Comparative Genomics Reveals Insights into the Divergent Evolution of Astigmatic Mites and Household Pest Adaptations.</title>
        <authorList>
            <person name="Xiong Q."/>
            <person name="Wan A.T."/>
            <person name="Liu X."/>
            <person name="Fung C.S."/>
            <person name="Xiao X."/>
            <person name="Malainual N."/>
            <person name="Hou J."/>
            <person name="Wang L."/>
            <person name="Wang M."/>
            <person name="Yang K.Y."/>
            <person name="Cui Y."/>
            <person name="Leung E.L."/>
            <person name="Nong W."/>
            <person name="Shin S.K."/>
            <person name="Au S.W."/>
            <person name="Jeong K.Y."/>
            <person name="Chew F.T."/>
            <person name="Hui J.H."/>
            <person name="Leung T.F."/>
            <person name="Tungtrongchitr A."/>
            <person name="Zhong N."/>
            <person name="Liu Z."/>
            <person name="Tsui S.K."/>
        </authorList>
    </citation>
    <scope>NUCLEOTIDE SEQUENCE [LARGE SCALE GENOMIC DNA]</scope>
    <source>
        <strain evidence="9">Derp</strain>
    </source>
</reference>
<keyword evidence="5" id="KW-0460">Magnesium</keyword>
<comment type="similarity">
    <text evidence="7">Belongs to the FBPase class 1 family.</text>
</comment>
<evidence type="ECO:0000256" key="5">
    <source>
        <dbReference type="ARBA" id="ARBA00022842"/>
    </source>
</evidence>